<evidence type="ECO:0000259" key="1">
    <source>
        <dbReference type="PROSITE" id="PS50181"/>
    </source>
</evidence>
<protein>
    <recommendedName>
        <fullName evidence="1">F-box domain-containing protein</fullName>
    </recommendedName>
</protein>
<reference evidence="2 3" key="1">
    <citation type="journal article" date="2024" name="J Genomics">
        <title>Draft genome sequencing and assembly of Favolaschia claudopus CIRM-BRFM 2984 isolated from oak limbs.</title>
        <authorList>
            <person name="Navarro D."/>
            <person name="Drula E."/>
            <person name="Chaduli D."/>
            <person name="Cazenave R."/>
            <person name="Ahrendt S."/>
            <person name="Wang J."/>
            <person name="Lipzen A."/>
            <person name="Daum C."/>
            <person name="Barry K."/>
            <person name="Grigoriev I.V."/>
            <person name="Favel A."/>
            <person name="Rosso M.N."/>
            <person name="Martin F."/>
        </authorList>
    </citation>
    <scope>NUCLEOTIDE SEQUENCE [LARGE SCALE GENOMIC DNA]</scope>
    <source>
        <strain evidence="2 3">CIRM-BRFM 2984</strain>
    </source>
</reference>
<gene>
    <name evidence="2" type="ORF">R3P38DRAFT_2811601</name>
</gene>
<evidence type="ECO:0000313" key="2">
    <source>
        <dbReference type="EMBL" id="KAK6974731.1"/>
    </source>
</evidence>
<dbReference type="InterPro" id="IPR001810">
    <property type="entry name" value="F-box_dom"/>
</dbReference>
<proteinExistence type="predicted"/>
<dbReference type="EMBL" id="JAWWNJ010000180">
    <property type="protein sequence ID" value="KAK6974731.1"/>
    <property type="molecule type" value="Genomic_DNA"/>
</dbReference>
<dbReference type="AlphaFoldDB" id="A0AAV9Z9C6"/>
<dbReference type="PROSITE" id="PS50181">
    <property type="entry name" value="FBOX"/>
    <property type="match status" value="1"/>
</dbReference>
<evidence type="ECO:0000313" key="3">
    <source>
        <dbReference type="Proteomes" id="UP001362999"/>
    </source>
</evidence>
<sequence length="421" mass="48244">MSAVKISLAQFAVTFENWIRAACSVRAARTALKSLNKLSIHDQTAYEEISRLANLARLEGLREYPAHQRVIEILLFLFSIQTPGFLHRSSLRDLADIDDNHSFDGSRRTGTECVVFWQRLFCVKKCGLTVFGKLHRRRLQTFTVHTEANDTKDKRKHIRRSQADTKVPMVITRRALKLSRSIIAWLPNEVLSSIIAYAANSELLSLCLTSRLMRKISTRFLYRVVHLNTEKTLELFLKPIGFHKLLQEGFFPNLVTFRYIVQPETASAFIFNIFASIRRSKLGTVSFEVSGLTSISLMWYPDDLDIDRHLSQLTEAKDLEAIVILTSSTSPTEVEILAGISRYIPHVKVLRFRSLVAKHVGLSMAIEIQRHLHGFSALSIIEFPAIDYNTEFRLDHDMQALKLWQGACKTIWAQHLFLCRD</sequence>
<organism evidence="2 3">
    <name type="scientific">Favolaschia claudopus</name>
    <dbReference type="NCBI Taxonomy" id="2862362"/>
    <lineage>
        <taxon>Eukaryota</taxon>
        <taxon>Fungi</taxon>
        <taxon>Dikarya</taxon>
        <taxon>Basidiomycota</taxon>
        <taxon>Agaricomycotina</taxon>
        <taxon>Agaricomycetes</taxon>
        <taxon>Agaricomycetidae</taxon>
        <taxon>Agaricales</taxon>
        <taxon>Marasmiineae</taxon>
        <taxon>Mycenaceae</taxon>
        <taxon>Favolaschia</taxon>
    </lineage>
</organism>
<accession>A0AAV9Z9C6</accession>
<feature type="domain" description="F-box" evidence="1">
    <location>
        <begin position="180"/>
        <end position="225"/>
    </location>
</feature>
<keyword evidence="3" id="KW-1185">Reference proteome</keyword>
<name>A0AAV9Z9C6_9AGAR</name>
<dbReference type="Proteomes" id="UP001362999">
    <property type="component" value="Unassembled WGS sequence"/>
</dbReference>
<comment type="caution">
    <text evidence="2">The sequence shown here is derived from an EMBL/GenBank/DDBJ whole genome shotgun (WGS) entry which is preliminary data.</text>
</comment>